<dbReference type="Gene3D" id="3.30.1310.10">
    <property type="entry name" value="Nucleoid-associated protein YbaB-like domain"/>
    <property type="match status" value="1"/>
</dbReference>
<comment type="caution">
    <text evidence="1">The sequence shown here is derived from an EMBL/GenBank/DDBJ whole genome shotgun (WGS) entry which is preliminary data.</text>
</comment>
<reference evidence="1 2" key="1">
    <citation type="submission" date="2016-02" db="EMBL/GenBank/DDBJ databases">
        <authorList>
            <person name="Teng J.L."/>
            <person name="Tang Y."/>
            <person name="Huang Y."/>
            <person name="Guo F."/>
            <person name="Wei W."/>
            <person name="Chen J.H."/>
            <person name="Wong S.Y."/>
            <person name="Lau S.K."/>
            <person name="Woo P.C."/>
        </authorList>
    </citation>
    <scope>NUCLEOTIDE SEQUENCE [LARGE SCALE GENOMIC DNA]</scope>
    <source>
        <strain evidence="1 2">JCM 13375</strain>
    </source>
</reference>
<protein>
    <recommendedName>
        <fullName evidence="3">YbaB/EbfC DNA-binding family protein</fullName>
    </recommendedName>
</protein>
<sequence length="122" mass="12932">MFVHPVVQRTLDIADAGRDRIGEVCEGAEAARHGTANKDGDIAVQVNFRGELVDLWLKPGVLDVKRPGRIATEIAALIAEATATARATATAGFLATSRSLGDLAKELPTEGEYFPSISRADT</sequence>
<dbReference type="EMBL" id="LSRE01000026">
    <property type="protein sequence ID" value="KXO94302.1"/>
    <property type="molecule type" value="Genomic_DNA"/>
</dbReference>
<keyword evidence="2" id="KW-1185">Reference proteome</keyword>
<name>A0A137Z7Z0_9ACTN</name>
<evidence type="ECO:0000313" key="2">
    <source>
        <dbReference type="Proteomes" id="UP000070409"/>
    </source>
</evidence>
<dbReference type="Proteomes" id="UP000070409">
    <property type="component" value="Unassembled WGS sequence"/>
</dbReference>
<gene>
    <name evidence="1" type="ORF">AXK61_23795</name>
</gene>
<accession>A0A137Z7Z0</accession>
<evidence type="ECO:0008006" key="3">
    <source>
        <dbReference type="Google" id="ProtNLM"/>
    </source>
</evidence>
<evidence type="ECO:0000313" key="1">
    <source>
        <dbReference type="EMBL" id="KXO94302.1"/>
    </source>
</evidence>
<proteinExistence type="predicted"/>
<organism evidence="1 2">
    <name type="scientific">Tsukamurella pseudospumae</name>
    <dbReference type="NCBI Taxonomy" id="239498"/>
    <lineage>
        <taxon>Bacteria</taxon>
        <taxon>Bacillati</taxon>
        <taxon>Actinomycetota</taxon>
        <taxon>Actinomycetes</taxon>
        <taxon>Mycobacteriales</taxon>
        <taxon>Tsukamurellaceae</taxon>
        <taxon>Tsukamurella</taxon>
    </lineage>
</organism>
<dbReference type="InterPro" id="IPR036894">
    <property type="entry name" value="YbaB-like_sf"/>
</dbReference>